<organism evidence="2 3">
    <name type="scientific">Streptomyces incanus</name>
    <dbReference type="NCBI Taxonomy" id="887453"/>
    <lineage>
        <taxon>Bacteria</taxon>
        <taxon>Bacillati</taxon>
        <taxon>Actinomycetota</taxon>
        <taxon>Actinomycetes</taxon>
        <taxon>Kitasatosporales</taxon>
        <taxon>Streptomycetaceae</taxon>
        <taxon>Streptomyces</taxon>
    </lineage>
</organism>
<dbReference type="Proteomes" id="UP001596183">
    <property type="component" value="Unassembled WGS sequence"/>
</dbReference>
<dbReference type="EMBL" id="JBHSPC010000122">
    <property type="protein sequence ID" value="MFC5674619.1"/>
    <property type="molecule type" value="Genomic_DNA"/>
</dbReference>
<protein>
    <submittedName>
        <fullName evidence="2">Uncharacterized protein</fullName>
    </submittedName>
</protein>
<dbReference type="Gene3D" id="1.20.1260.10">
    <property type="match status" value="1"/>
</dbReference>
<reference evidence="3" key="1">
    <citation type="journal article" date="2019" name="Int. J. Syst. Evol. Microbiol.">
        <title>The Global Catalogue of Microorganisms (GCM) 10K type strain sequencing project: providing services to taxonomists for standard genome sequencing and annotation.</title>
        <authorList>
            <consortium name="The Broad Institute Genomics Platform"/>
            <consortium name="The Broad Institute Genome Sequencing Center for Infectious Disease"/>
            <person name="Wu L."/>
            <person name="Ma J."/>
        </authorList>
    </citation>
    <scope>NUCLEOTIDE SEQUENCE [LARGE SCALE GENOMIC DNA]</scope>
    <source>
        <strain evidence="3">JCM 13852</strain>
    </source>
</reference>
<accession>A0ABW0XY21</accession>
<evidence type="ECO:0000313" key="3">
    <source>
        <dbReference type="Proteomes" id="UP001596183"/>
    </source>
</evidence>
<gene>
    <name evidence="2" type="ORF">ACFP2V_32490</name>
</gene>
<dbReference type="RefSeq" id="WP_381218868.1">
    <property type="nucleotide sequence ID" value="NZ_JBHSPC010000122.1"/>
</dbReference>
<dbReference type="InterPro" id="IPR012347">
    <property type="entry name" value="Ferritin-like"/>
</dbReference>
<keyword evidence="3" id="KW-1185">Reference proteome</keyword>
<proteinExistence type="predicted"/>
<evidence type="ECO:0000256" key="1">
    <source>
        <dbReference type="SAM" id="MobiDB-lite"/>
    </source>
</evidence>
<sequence>MAVMTDALVPALEDARQAHEALVDRLRADATITPPGPYRQMLERQADDVQDSLQRIEHHMRELRPRSGLVGDSVDIARFISRSAVRTAMLPLTIGSTLVTDMLRGRRPHDERRLLRNAQDEYAVTARALAACRAGQSIAEEAHDQATADLLAALRRQDEELLETLEDSVAQNARAVAAAANGFVQENGGNWADAAARAVRTAADRVQDVAQTGGRRARGAAEGAVREMPEPTRMAEKVQGAVTREEELPIPRFSQLSVDEIQQQLRTLSQSDLTVIEGYERTHSNRPPVLDAIEQLRGSEPWPGYDTMSPDELTARLQNVPAGVARQVQEYERRHQQRQEIVSAAEARTTP</sequence>
<feature type="compositionally biased region" description="Basic and acidic residues" evidence="1">
    <location>
        <begin position="224"/>
        <end position="234"/>
    </location>
</feature>
<evidence type="ECO:0000313" key="2">
    <source>
        <dbReference type="EMBL" id="MFC5674619.1"/>
    </source>
</evidence>
<comment type="caution">
    <text evidence="2">The sequence shown here is derived from an EMBL/GenBank/DDBJ whole genome shotgun (WGS) entry which is preliminary data.</text>
</comment>
<name>A0ABW0XY21_9ACTN</name>
<feature type="region of interest" description="Disordered" evidence="1">
    <location>
        <begin position="211"/>
        <end position="234"/>
    </location>
</feature>